<proteinExistence type="predicted"/>
<sequence length="150" mass="16765">FGIHWNHAVPSAHAIKTWFQKFEATGSTLNPKEIYERPLHSSKVTEWCAISSFGIIGLYFFEDEWERAVTVTGPRYIHMLESFLSPALACLPVKEETFFQQDGATFHTAGASMAVANNLFPNHVISTYGDIIWPARSPDLSTCDILSGDI</sequence>
<dbReference type="Gene3D" id="3.30.420.10">
    <property type="entry name" value="Ribonuclease H-like superfamily/Ribonuclease H"/>
    <property type="match status" value="1"/>
</dbReference>
<dbReference type="GO" id="GO:0003676">
    <property type="term" value="F:nucleic acid binding"/>
    <property type="evidence" value="ECO:0007669"/>
    <property type="project" value="InterPro"/>
</dbReference>
<name>A0A2J7RPQ8_9NEOP</name>
<dbReference type="InParanoid" id="A0A2J7RPQ8"/>
<gene>
    <name evidence="1" type="ORF">B7P43_G13094</name>
</gene>
<dbReference type="PANTHER" id="PTHR47326">
    <property type="entry name" value="TRANSPOSABLE ELEMENT TC3 TRANSPOSASE-LIKE PROTEIN"/>
    <property type="match status" value="1"/>
</dbReference>
<accession>A0A2J7RPQ8</accession>
<dbReference type="AlphaFoldDB" id="A0A2J7RPQ8"/>
<dbReference type="InterPro" id="IPR036397">
    <property type="entry name" value="RNaseH_sf"/>
</dbReference>
<organism evidence="1 2">
    <name type="scientific">Cryptotermes secundus</name>
    <dbReference type="NCBI Taxonomy" id="105785"/>
    <lineage>
        <taxon>Eukaryota</taxon>
        <taxon>Metazoa</taxon>
        <taxon>Ecdysozoa</taxon>
        <taxon>Arthropoda</taxon>
        <taxon>Hexapoda</taxon>
        <taxon>Insecta</taxon>
        <taxon>Pterygota</taxon>
        <taxon>Neoptera</taxon>
        <taxon>Polyneoptera</taxon>
        <taxon>Dictyoptera</taxon>
        <taxon>Blattodea</taxon>
        <taxon>Blattoidea</taxon>
        <taxon>Termitoidae</taxon>
        <taxon>Kalotermitidae</taxon>
        <taxon>Cryptotermitinae</taxon>
        <taxon>Cryptotermes</taxon>
    </lineage>
</organism>
<evidence type="ECO:0000313" key="2">
    <source>
        <dbReference type="Proteomes" id="UP000235965"/>
    </source>
</evidence>
<dbReference type="STRING" id="105785.A0A2J7RPQ8"/>
<dbReference type="Proteomes" id="UP000235965">
    <property type="component" value="Unassembled WGS sequence"/>
</dbReference>
<dbReference type="PANTHER" id="PTHR47326:SF1">
    <property type="entry name" value="HTH PSQ-TYPE DOMAIN-CONTAINING PROTEIN"/>
    <property type="match status" value="1"/>
</dbReference>
<dbReference type="EMBL" id="NEVH01001355">
    <property type="protein sequence ID" value="PNF42816.1"/>
    <property type="molecule type" value="Genomic_DNA"/>
</dbReference>
<comment type="caution">
    <text evidence="1">The sequence shown here is derived from an EMBL/GenBank/DDBJ whole genome shotgun (WGS) entry which is preliminary data.</text>
</comment>
<evidence type="ECO:0000313" key="1">
    <source>
        <dbReference type="EMBL" id="PNF42816.1"/>
    </source>
</evidence>
<protein>
    <recommendedName>
        <fullName evidence="3">DUF4817 domain-containing protein</fullName>
    </recommendedName>
</protein>
<reference evidence="1 2" key="1">
    <citation type="submission" date="2017-12" db="EMBL/GenBank/DDBJ databases">
        <title>Hemimetabolous genomes reveal molecular basis of termite eusociality.</title>
        <authorList>
            <person name="Harrison M.C."/>
            <person name="Jongepier E."/>
            <person name="Robertson H.M."/>
            <person name="Arning N."/>
            <person name="Bitard-Feildel T."/>
            <person name="Chao H."/>
            <person name="Childers C.P."/>
            <person name="Dinh H."/>
            <person name="Doddapaneni H."/>
            <person name="Dugan S."/>
            <person name="Gowin J."/>
            <person name="Greiner C."/>
            <person name="Han Y."/>
            <person name="Hu H."/>
            <person name="Hughes D.S.T."/>
            <person name="Huylmans A.-K."/>
            <person name="Kemena C."/>
            <person name="Kremer L.P.M."/>
            <person name="Lee S.L."/>
            <person name="Lopez-Ezquerra A."/>
            <person name="Mallet L."/>
            <person name="Monroy-Kuhn J.M."/>
            <person name="Moser A."/>
            <person name="Murali S.C."/>
            <person name="Muzny D.M."/>
            <person name="Otani S."/>
            <person name="Piulachs M.-D."/>
            <person name="Poelchau M."/>
            <person name="Qu J."/>
            <person name="Schaub F."/>
            <person name="Wada-Katsumata A."/>
            <person name="Worley K.C."/>
            <person name="Xie Q."/>
            <person name="Ylla G."/>
            <person name="Poulsen M."/>
            <person name="Gibbs R.A."/>
            <person name="Schal C."/>
            <person name="Richards S."/>
            <person name="Belles X."/>
            <person name="Korb J."/>
            <person name="Bornberg-Bauer E."/>
        </authorList>
    </citation>
    <scope>NUCLEOTIDE SEQUENCE [LARGE SCALE GENOMIC DNA]</scope>
    <source>
        <tissue evidence="1">Whole body</tissue>
    </source>
</reference>
<keyword evidence="2" id="KW-1185">Reference proteome</keyword>
<feature type="non-terminal residue" evidence="1">
    <location>
        <position position="1"/>
    </location>
</feature>
<evidence type="ECO:0008006" key="3">
    <source>
        <dbReference type="Google" id="ProtNLM"/>
    </source>
</evidence>